<dbReference type="GO" id="GO:0043565">
    <property type="term" value="F:sequence-specific DNA binding"/>
    <property type="evidence" value="ECO:0007669"/>
    <property type="project" value="TreeGrafter"/>
</dbReference>
<evidence type="ECO:0000256" key="4">
    <source>
        <dbReference type="ARBA" id="ARBA00023163"/>
    </source>
</evidence>
<dbReference type="PANTHER" id="PTHR30537:SF72">
    <property type="entry name" value="LYSR FAMILY TRANSCRIPTIONAL REGULATOR"/>
    <property type="match status" value="1"/>
</dbReference>
<dbReference type="SUPFAM" id="SSF53850">
    <property type="entry name" value="Periplasmic binding protein-like II"/>
    <property type="match status" value="1"/>
</dbReference>
<dbReference type="InterPro" id="IPR000847">
    <property type="entry name" value="LysR_HTH_N"/>
</dbReference>
<dbReference type="Pfam" id="PF00126">
    <property type="entry name" value="HTH_1"/>
    <property type="match status" value="1"/>
</dbReference>
<reference evidence="6 7" key="1">
    <citation type="submission" date="2017-08" db="EMBL/GenBank/DDBJ databases">
        <title>Infants hospitalized years apart are colonized by the same room-sourced microbial strains.</title>
        <authorList>
            <person name="Brooks B."/>
            <person name="Olm M.R."/>
            <person name="Firek B.A."/>
            <person name="Baker R."/>
            <person name="Thomas B.C."/>
            <person name="Morowitz M.J."/>
            <person name="Banfield J.F."/>
        </authorList>
    </citation>
    <scope>NUCLEOTIDE SEQUENCE [LARGE SCALE GENOMIC DNA]</scope>
    <source>
        <strain evidence="6">S2_003_000_R2_14</strain>
    </source>
</reference>
<protein>
    <recommendedName>
        <fullName evidence="5">HTH lysR-type domain-containing protein</fullName>
    </recommendedName>
</protein>
<gene>
    <name evidence="6" type="ORF">DI536_00865</name>
</gene>
<evidence type="ECO:0000256" key="3">
    <source>
        <dbReference type="ARBA" id="ARBA00023125"/>
    </source>
</evidence>
<dbReference type="InterPro" id="IPR005119">
    <property type="entry name" value="LysR_subst-bd"/>
</dbReference>
<dbReference type="SUPFAM" id="SSF46785">
    <property type="entry name" value="Winged helix' DNA-binding domain"/>
    <property type="match status" value="1"/>
</dbReference>
<keyword evidence="3" id="KW-0238">DNA-binding</keyword>
<dbReference type="FunFam" id="1.10.10.10:FF:000001">
    <property type="entry name" value="LysR family transcriptional regulator"/>
    <property type="match status" value="1"/>
</dbReference>
<keyword evidence="2" id="KW-0805">Transcription regulation</keyword>
<feature type="domain" description="HTH lysR-type" evidence="5">
    <location>
        <begin position="8"/>
        <end position="60"/>
    </location>
</feature>
<dbReference type="InterPro" id="IPR058163">
    <property type="entry name" value="LysR-type_TF_proteobact-type"/>
</dbReference>
<comment type="caution">
    <text evidence="6">The sequence shown here is derived from an EMBL/GenBank/DDBJ whole genome shotgun (WGS) entry which is preliminary data.</text>
</comment>
<dbReference type="Gene3D" id="3.40.190.10">
    <property type="entry name" value="Periplasmic binding protein-like II"/>
    <property type="match status" value="1"/>
</dbReference>
<keyword evidence="4" id="KW-0804">Transcription</keyword>
<dbReference type="GO" id="GO:0003700">
    <property type="term" value="F:DNA-binding transcription factor activity"/>
    <property type="evidence" value="ECO:0007669"/>
    <property type="project" value="InterPro"/>
</dbReference>
<dbReference type="PANTHER" id="PTHR30537">
    <property type="entry name" value="HTH-TYPE TRANSCRIPTIONAL REGULATOR"/>
    <property type="match status" value="1"/>
</dbReference>
<organism evidence="6 7">
    <name type="scientific">Archangium gephyra</name>
    <dbReference type="NCBI Taxonomy" id="48"/>
    <lineage>
        <taxon>Bacteria</taxon>
        <taxon>Pseudomonadati</taxon>
        <taxon>Myxococcota</taxon>
        <taxon>Myxococcia</taxon>
        <taxon>Myxococcales</taxon>
        <taxon>Cystobacterineae</taxon>
        <taxon>Archangiaceae</taxon>
        <taxon>Archangium</taxon>
    </lineage>
</organism>
<dbReference type="Pfam" id="PF03466">
    <property type="entry name" value="LysR_substrate"/>
    <property type="match status" value="1"/>
</dbReference>
<dbReference type="Proteomes" id="UP000249061">
    <property type="component" value="Unassembled WGS sequence"/>
</dbReference>
<dbReference type="AlphaFoldDB" id="A0A2W5U4B0"/>
<dbReference type="Gene3D" id="1.10.10.10">
    <property type="entry name" value="Winged helix-like DNA-binding domain superfamily/Winged helix DNA-binding domain"/>
    <property type="match status" value="1"/>
</dbReference>
<dbReference type="GO" id="GO:0006351">
    <property type="term" value="P:DNA-templated transcription"/>
    <property type="evidence" value="ECO:0007669"/>
    <property type="project" value="TreeGrafter"/>
</dbReference>
<dbReference type="InterPro" id="IPR036390">
    <property type="entry name" value="WH_DNA-bd_sf"/>
</dbReference>
<evidence type="ECO:0000313" key="6">
    <source>
        <dbReference type="EMBL" id="PZR18465.1"/>
    </source>
</evidence>
<name>A0A2W5U4B0_9BACT</name>
<evidence type="ECO:0000313" key="7">
    <source>
        <dbReference type="Proteomes" id="UP000249061"/>
    </source>
</evidence>
<sequence>MMDRHVAMKVFVKVAELQSFTRAAEQLGIPKATATTTFQDLEELVSAKLLNRTTRTVALTTEGAAFLERCKDLLTDLDDLESMFQVGSTQLTGKIRVDMASSLARDVVIPQLPRFFAKHPEIEVEIVGADRKVDRIREGIDLTVRGGPVEPGLNAIDSISAR</sequence>
<evidence type="ECO:0000256" key="1">
    <source>
        <dbReference type="ARBA" id="ARBA00009437"/>
    </source>
</evidence>
<dbReference type="PROSITE" id="PS50931">
    <property type="entry name" value="HTH_LYSR"/>
    <property type="match status" value="1"/>
</dbReference>
<comment type="similarity">
    <text evidence="1">Belongs to the LysR transcriptional regulatory family.</text>
</comment>
<evidence type="ECO:0000259" key="5">
    <source>
        <dbReference type="PROSITE" id="PS50931"/>
    </source>
</evidence>
<evidence type="ECO:0000256" key="2">
    <source>
        <dbReference type="ARBA" id="ARBA00023015"/>
    </source>
</evidence>
<dbReference type="InterPro" id="IPR036388">
    <property type="entry name" value="WH-like_DNA-bd_sf"/>
</dbReference>
<accession>A0A2W5U4B0</accession>
<dbReference type="EMBL" id="QFQP01000001">
    <property type="protein sequence ID" value="PZR18465.1"/>
    <property type="molecule type" value="Genomic_DNA"/>
</dbReference>
<proteinExistence type="inferred from homology"/>